<keyword evidence="1" id="KW-0614">Plasmid</keyword>
<sequence>MKVAFGSKRVVFTSSVRLVARMFTFWAQKIA</sequence>
<organism evidence="1">
    <name type="scientific">Sinorhizobium fredii (strain NBRC 101917 / NGR234)</name>
    <dbReference type="NCBI Taxonomy" id="394"/>
    <lineage>
        <taxon>Bacteria</taxon>
        <taxon>Pseudomonadati</taxon>
        <taxon>Pseudomonadota</taxon>
        <taxon>Alphaproteobacteria</taxon>
        <taxon>Hyphomicrobiales</taxon>
        <taxon>Rhizobiaceae</taxon>
        <taxon>Sinorhizobium/Ensifer group</taxon>
        <taxon>Sinorhizobium</taxon>
    </lineage>
</organism>
<dbReference type="AlphaFoldDB" id="Q6W1C2"/>
<reference evidence="1" key="1">
    <citation type="submission" date="2003-06" db="EMBL/GenBank/DDBJ databases">
        <title>Comparative DNA analysis of two large contigs of the Rhizobium sp. NGR234 megaplasmid 2.</title>
        <authorList>
            <person name="Broughton W.J."/>
            <person name="Perret X."/>
            <person name="Staehelin C."/>
            <person name="Schmitz R.A."/>
            <person name="Raasch C."/>
            <person name="Liesegang H."/>
            <person name="Gottschalk G."/>
            <person name="Streit W.R."/>
        </authorList>
    </citation>
    <scope>NUCLEOTIDE SEQUENCE</scope>
    <source>
        <strain evidence="1">NGR234</strain>
        <plasmid evidence="1">megaplasmid 2</plasmid>
    </source>
</reference>
<protein>
    <submittedName>
        <fullName evidence="1">Uncharacterized protein</fullName>
    </submittedName>
</protein>
<name>Q6W1C2_SINFN</name>
<dbReference type="EMBL" id="AY316747">
    <property type="protein sequence ID" value="AAQ87446.1"/>
    <property type="molecule type" value="Genomic_DNA"/>
</dbReference>
<evidence type="ECO:0000313" key="1">
    <source>
        <dbReference type="EMBL" id="AAQ87446.1"/>
    </source>
</evidence>
<gene>
    <name evidence="1" type="ORF">RNGR00321</name>
</gene>
<geneLocation type="plasmid" evidence="1">
    <name>megaplasmid 2</name>
</geneLocation>
<proteinExistence type="predicted"/>
<accession>Q6W1C2</accession>